<protein>
    <submittedName>
        <fullName evidence="11">ABC-type multidrug transport system, ATPase and permease component</fullName>
    </submittedName>
</protein>
<dbReference type="PROSITE" id="PS50893">
    <property type="entry name" value="ABC_TRANSPORTER_2"/>
    <property type="match status" value="2"/>
</dbReference>
<dbReference type="Gene3D" id="1.20.1560.10">
    <property type="entry name" value="ABC transporter type 1, transmembrane domain"/>
    <property type="match status" value="2"/>
</dbReference>
<dbReference type="PANTHER" id="PTHR24221">
    <property type="entry name" value="ATP-BINDING CASSETTE SUB-FAMILY B"/>
    <property type="match status" value="1"/>
</dbReference>
<feature type="transmembrane region" description="Helical" evidence="8">
    <location>
        <begin position="151"/>
        <end position="170"/>
    </location>
</feature>
<accession>A0A1C4YIM8</accession>
<dbReference type="EMBL" id="FMCU01000006">
    <property type="protein sequence ID" value="SCF20564.1"/>
    <property type="molecule type" value="Genomic_DNA"/>
</dbReference>
<evidence type="ECO:0000256" key="4">
    <source>
        <dbReference type="ARBA" id="ARBA00022840"/>
    </source>
</evidence>
<feature type="domain" description="ABC transmembrane type-1" evidence="10">
    <location>
        <begin position="17"/>
        <end position="289"/>
    </location>
</feature>
<gene>
    <name evidence="11" type="ORF">GA0070216_106246</name>
</gene>
<dbReference type="Pfam" id="PF00005">
    <property type="entry name" value="ABC_tran"/>
    <property type="match status" value="2"/>
</dbReference>
<keyword evidence="3" id="KW-0547">Nucleotide-binding</keyword>
<dbReference type="PANTHER" id="PTHR24221:SF654">
    <property type="entry name" value="ATP-BINDING CASSETTE SUB-FAMILY B MEMBER 6"/>
    <property type="match status" value="1"/>
</dbReference>
<comment type="subcellular location">
    <subcellularLocation>
        <location evidence="1">Cell membrane</location>
        <topology evidence="1">Multi-pass membrane protein</topology>
    </subcellularLocation>
</comment>
<evidence type="ECO:0000256" key="8">
    <source>
        <dbReference type="SAM" id="Phobius"/>
    </source>
</evidence>
<keyword evidence="4" id="KW-0067">ATP-binding</keyword>
<dbReference type="InterPro" id="IPR027417">
    <property type="entry name" value="P-loop_NTPase"/>
</dbReference>
<sequence>MRLLRDLWASAPRRVTVVIVLVVLGAAGQAAASAIAGPVLVHRSAGWFVALVVALVVAVFGELVIALLMAGITADWSADVRRRLCRVALGQDLPTLEGTPVGELLDRIDNDVYQVASELRNTGVRLVQGLVLCLLATVSALFVWWPAGVVMLLLTALLGVLLRRPTAAIAPARMFEEEAWSDLAAVMEEAVHGQDDVRTSLAQPYVLRLYARRAAEVLARCRRVFLMSARVTAVAAGTIRVGIAGVVLAGAWALTTGRVDGARLTAIWLLALSFGATVEHLARWVPHLQYALGAWARVLLLSDARQEPAGGVTPTDGDLTLRGLTFHYPATGEGERGPALRDIRLSFVRGRSYALVGRTGSGKSTLTKVLTRAVEVPRGTALLGDTDLCDLDVEELRRWIAVVPQRTEILAGTLAENVALFDPDLLDDAPRALAELGLTGWVAELPDGIRTRLGEGGHVLSAGQEQLVAFARILVRDPHVVVLDEATARLDPVTEVRVREATERLLTDRIGIIIAHRLSSVRRCDEVVVMADGAVLEAGPLHSSARFAELLATSHAAAYTPVGAASTGTARGGVDLLDGPGVAWPDPGGRADTWADDAGSGGAWPDADVSARGGPDGTWSDVAAVVAGGAPRPGSDGTGPGVDGPDRVGGSGRAAVAVPKGDPPPLPPLPPTRTMREILRLGMNDPRFGLLSVALFMVITVLGLDGTVLPWLWADVVDGGDPWLPAIGIAAALVVVLPLPYWTNVRFPQWWVRQMLRMSLRLVHGQTGPRRTSRHTPAEVVAQSGDTERVVQLADNLMDQFIALVTMVTMTLVTGSLVPALFFLGTMAVSGLAATLFGPGLERSARDTVAARAAFATALVSSLSAARTVKLAGATRPVLAHLSALDLVRSDRQRREIAAQVWARSTPSVASGLLPIGAWALFLAGGLSAGATLVVVSTLGAARWFAWTTASLVSQYPSARVWTRRTVAMTGIGAYSAEVPGVDLAAGTAPAPEPPPRRPLRRLELAGFGALHSDGTLAVRDVDLTVDRGQLVLVVGPVGSGKSSLLRALAGIVHHVGELRWNGEPVTEPELFLRPQQVGYVGQLPRVLSGTVADNIALGHDVDADGAVSTAQLAHDLAAGGGLGLLIGHKGTRLSGGQLQRLALARALAPRTELLVADDVSSALDVTTELALWAALRAHGVTVVGSTSKRAALVRADHVVVLVDGTAAAQGPWRDLEGDWGHLAG</sequence>
<name>A0A1C4YIM8_9ACTN</name>
<feature type="transmembrane region" description="Helical" evidence="8">
    <location>
        <begin position="231"/>
        <end position="254"/>
    </location>
</feature>
<dbReference type="InterPro" id="IPR003593">
    <property type="entry name" value="AAA+_ATPase"/>
</dbReference>
<dbReference type="STRING" id="121616.GA0070216_106246"/>
<feature type="compositionally biased region" description="Pro residues" evidence="7">
    <location>
        <begin position="661"/>
        <end position="670"/>
    </location>
</feature>
<feature type="transmembrane region" description="Helical" evidence="8">
    <location>
        <begin position="723"/>
        <end position="743"/>
    </location>
</feature>
<evidence type="ECO:0000259" key="9">
    <source>
        <dbReference type="PROSITE" id="PS50893"/>
    </source>
</evidence>
<dbReference type="InterPro" id="IPR039421">
    <property type="entry name" value="Type_1_exporter"/>
</dbReference>
<dbReference type="AlphaFoldDB" id="A0A1C4YIM8"/>
<dbReference type="GO" id="GO:0005886">
    <property type="term" value="C:plasma membrane"/>
    <property type="evidence" value="ECO:0007669"/>
    <property type="project" value="UniProtKB-SubCell"/>
</dbReference>
<evidence type="ECO:0000256" key="7">
    <source>
        <dbReference type="SAM" id="MobiDB-lite"/>
    </source>
</evidence>
<dbReference type="InterPro" id="IPR011527">
    <property type="entry name" value="ABC1_TM_dom"/>
</dbReference>
<feature type="transmembrane region" description="Helical" evidence="8">
    <location>
        <begin position="801"/>
        <end position="824"/>
    </location>
</feature>
<dbReference type="InterPro" id="IPR017871">
    <property type="entry name" value="ABC_transporter-like_CS"/>
</dbReference>
<dbReference type="OrthoDB" id="9806127at2"/>
<dbReference type="Gene3D" id="3.40.50.300">
    <property type="entry name" value="P-loop containing nucleotide triphosphate hydrolases"/>
    <property type="match status" value="2"/>
</dbReference>
<dbReference type="GO" id="GO:0016887">
    <property type="term" value="F:ATP hydrolysis activity"/>
    <property type="evidence" value="ECO:0007669"/>
    <property type="project" value="InterPro"/>
</dbReference>
<dbReference type="GO" id="GO:0140359">
    <property type="term" value="F:ABC-type transporter activity"/>
    <property type="evidence" value="ECO:0007669"/>
    <property type="project" value="InterPro"/>
</dbReference>
<evidence type="ECO:0000256" key="6">
    <source>
        <dbReference type="ARBA" id="ARBA00023136"/>
    </source>
</evidence>
<keyword evidence="2 8" id="KW-0812">Transmembrane</keyword>
<evidence type="ECO:0000256" key="5">
    <source>
        <dbReference type="ARBA" id="ARBA00022989"/>
    </source>
</evidence>
<dbReference type="PROSITE" id="PS00211">
    <property type="entry name" value="ABC_TRANSPORTER_1"/>
    <property type="match status" value="1"/>
</dbReference>
<proteinExistence type="predicted"/>
<dbReference type="InterPro" id="IPR003439">
    <property type="entry name" value="ABC_transporter-like_ATP-bd"/>
</dbReference>
<evidence type="ECO:0000256" key="3">
    <source>
        <dbReference type="ARBA" id="ARBA00022741"/>
    </source>
</evidence>
<evidence type="ECO:0000259" key="10">
    <source>
        <dbReference type="PROSITE" id="PS50929"/>
    </source>
</evidence>
<dbReference type="SMART" id="SM00382">
    <property type="entry name" value="AAA"/>
    <property type="match status" value="2"/>
</dbReference>
<evidence type="ECO:0000256" key="1">
    <source>
        <dbReference type="ARBA" id="ARBA00004651"/>
    </source>
</evidence>
<dbReference type="SUPFAM" id="SSF52540">
    <property type="entry name" value="P-loop containing nucleoside triphosphate hydrolases"/>
    <property type="match status" value="2"/>
</dbReference>
<dbReference type="CDD" id="cd03228">
    <property type="entry name" value="ABCC_MRP_Like"/>
    <property type="match status" value="1"/>
</dbReference>
<evidence type="ECO:0000256" key="2">
    <source>
        <dbReference type="ARBA" id="ARBA00022692"/>
    </source>
</evidence>
<keyword evidence="5 8" id="KW-1133">Transmembrane helix</keyword>
<feature type="domain" description="ABC transporter" evidence="9">
    <location>
        <begin position="319"/>
        <end position="557"/>
    </location>
</feature>
<feature type="transmembrane region" description="Helical" evidence="8">
    <location>
        <begin position="266"/>
        <end position="285"/>
    </location>
</feature>
<dbReference type="InterPro" id="IPR036640">
    <property type="entry name" value="ABC1_TM_sf"/>
</dbReference>
<dbReference type="GO" id="GO:0005524">
    <property type="term" value="F:ATP binding"/>
    <property type="evidence" value="ECO:0007669"/>
    <property type="project" value="UniProtKB-KW"/>
</dbReference>
<reference evidence="12" key="1">
    <citation type="submission" date="2016-06" db="EMBL/GenBank/DDBJ databases">
        <authorList>
            <person name="Varghese N."/>
            <person name="Submissions Spin"/>
        </authorList>
    </citation>
    <scope>NUCLEOTIDE SEQUENCE [LARGE SCALE GENOMIC DNA]</scope>
    <source>
        <strain evidence="12">DSM 44100</strain>
    </source>
</reference>
<evidence type="ECO:0000313" key="12">
    <source>
        <dbReference type="Proteomes" id="UP000198797"/>
    </source>
</evidence>
<feature type="transmembrane region" description="Helical" evidence="8">
    <location>
        <begin position="46"/>
        <end position="74"/>
    </location>
</feature>
<feature type="domain" description="ABC transporter" evidence="9">
    <location>
        <begin position="1000"/>
        <end position="1225"/>
    </location>
</feature>
<dbReference type="Proteomes" id="UP000198797">
    <property type="component" value="Unassembled WGS sequence"/>
</dbReference>
<dbReference type="Pfam" id="PF00664">
    <property type="entry name" value="ABC_membrane"/>
    <property type="match status" value="1"/>
</dbReference>
<dbReference type="GO" id="GO:0034040">
    <property type="term" value="F:ATPase-coupled lipid transmembrane transporter activity"/>
    <property type="evidence" value="ECO:0007669"/>
    <property type="project" value="TreeGrafter"/>
</dbReference>
<keyword evidence="12" id="KW-1185">Reference proteome</keyword>
<organism evidence="11 12">
    <name type="scientific">Micromonospora matsumotoense</name>
    <dbReference type="NCBI Taxonomy" id="121616"/>
    <lineage>
        <taxon>Bacteria</taxon>
        <taxon>Bacillati</taxon>
        <taxon>Actinomycetota</taxon>
        <taxon>Actinomycetes</taxon>
        <taxon>Micromonosporales</taxon>
        <taxon>Micromonosporaceae</taxon>
        <taxon>Micromonospora</taxon>
    </lineage>
</organism>
<evidence type="ECO:0000313" key="11">
    <source>
        <dbReference type="EMBL" id="SCF20564.1"/>
    </source>
</evidence>
<feature type="region of interest" description="Disordered" evidence="7">
    <location>
        <begin position="627"/>
        <end position="670"/>
    </location>
</feature>
<feature type="transmembrane region" description="Helical" evidence="8">
    <location>
        <begin position="688"/>
        <end position="711"/>
    </location>
</feature>
<feature type="domain" description="ABC transmembrane type-1" evidence="10">
    <location>
        <begin position="784"/>
        <end position="958"/>
    </location>
</feature>
<dbReference type="PROSITE" id="PS50929">
    <property type="entry name" value="ABC_TM1F"/>
    <property type="match status" value="2"/>
</dbReference>
<dbReference type="SUPFAM" id="SSF90123">
    <property type="entry name" value="ABC transporter transmembrane region"/>
    <property type="match status" value="2"/>
</dbReference>
<keyword evidence="6 8" id="KW-0472">Membrane</keyword>
<dbReference type="RefSeq" id="WP_091245993.1">
    <property type="nucleotide sequence ID" value="NZ_FMCU01000006.1"/>
</dbReference>
<feature type="compositionally biased region" description="Gly residues" evidence="7">
    <location>
        <begin position="636"/>
        <end position="652"/>
    </location>
</feature>